<feature type="compositionally biased region" description="Polar residues" evidence="2">
    <location>
        <begin position="534"/>
        <end position="547"/>
    </location>
</feature>
<feature type="region of interest" description="Disordered" evidence="2">
    <location>
        <begin position="698"/>
        <end position="726"/>
    </location>
</feature>
<feature type="region of interest" description="Disordered" evidence="2">
    <location>
        <begin position="30"/>
        <end position="61"/>
    </location>
</feature>
<keyword evidence="6" id="KW-1185">Reference proteome</keyword>
<feature type="compositionally biased region" description="Basic and acidic residues" evidence="2">
    <location>
        <begin position="709"/>
        <end position="726"/>
    </location>
</feature>
<organism evidence="5 6">
    <name type="scientific">Bugula neritina</name>
    <name type="common">Brown bryozoan</name>
    <name type="synonym">Sertularia neritina</name>
    <dbReference type="NCBI Taxonomy" id="10212"/>
    <lineage>
        <taxon>Eukaryota</taxon>
        <taxon>Metazoa</taxon>
        <taxon>Spiralia</taxon>
        <taxon>Lophotrochozoa</taxon>
        <taxon>Bryozoa</taxon>
        <taxon>Gymnolaemata</taxon>
        <taxon>Cheilostomatida</taxon>
        <taxon>Flustrina</taxon>
        <taxon>Buguloidea</taxon>
        <taxon>Bugulidae</taxon>
        <taxon>Bugula</taxon>
    </lineage>
</organism>
<dbReference type="Pfam" id="PF02854">
    <property type="entry name" value="MIF4G"/>
    <property type="match status" value="1"/>
</dbReference>
<reference evidence="5" key="1">
    <citation type="submission" date="2020-06" db="EMBL/GenBank/DDBJ databases">
        <title>Draft genome of Bugula neritina, a colonial animal packing powerful symbionts and potential medicines.</title>
        <authorList>
            <person name="Rayko M."/>
        </authorList>
    </citation>
    <scope>NUCLEOTIDE SEQUENCE [LARGE SCALE GENOMIC DNA]</scope>
    <source>
        <strain evidence="5">Kwan_BN1</strain>
    </source>
</reference>
<evidence type="ECO:0000313" key="5">
    <source>
        <dbReference type="EMBL" id="KAF6027585.1"/>
    </source>
</evidence>
<feature type="compositionally biased region" description="Pro residues" evidence="2">
    <location>
        <begin position="549"/>
        <end position="573"/>
    </location>
</feature>
<feature type="compositionally biased region" description="Low complexity" evidence="2">
    <location>
        <begin position="266"/>
        <end position="280"/>
    </location>
</feature>
<evidence type="ECO:0000259" key="4">
    <source>
        <dbReference type="SMART" id="SM00543"/>
    </source>
</evidence>
<evidence type="ECO:0000256" key="1">
    <source>
        <dbReference type="SAM" id="Coils"/>
    </source>
</evidence>
<dbReference type="SUPFAM" id="SSF48371">
    <property type="entry name" value="ARM repeat"/>
    <property type="match status" value="1"/>
</dbReference>
<feature type="compositionally biased region" description="Polar residues" evidence="2">
    <location>
        <begin position="699"/>
        <end position="708"/>
    </location>
</feature>
<feature type="signal peptide" evidence="3">
    <location>
        <begin position="1"/>
        <end position="24"/>
    </location>
</feature>
<feature type="compositionally biased region" description="Polar residues" evidence="2">
    <location>
        <begin position="333"/>
        <end position="342"/>
    </location>
</feature>
<feature type="compositionally biased region" description="Low complexity" evidence="2">
    <location>
        <begin position="32"/>
        <end position="41"/>
    </location>
</feature>
<feature type="region of interest" description="Disordered" evidence="2">
    <location>
        <begin position="265"/>
        <end position="295"/>
    </location>
</feature>
<dbReference type="InterPro" id="IPR016024">
    <property type="entry name" value="ARM-type_fold"/>
</dbReference>
<accession>A0A7J7JNA5</accession>
<sequence>MPIRTYDSLLVLVVTASLCHFIKQEQNMASFAPPGRQGRPPRAQHHNAHQRGQPQMQPQPMPMQAHMPPYIYMAATNMAQFQNPQAYIQGYTTPQFIYQQNANPTAMGQQPGASNYYTPQMQMATMSSQVSQPQPGRPPSAPGISSTPATPHSVMSQSVGAPGVSQYTPGTQQQHSQPQLPTPSQGYPLQQPPPHQPAQQQMNTQASQPGAPRYTQPPMQPLRMPLQQQVPMQPPQQQQPILKRTKKPLMIVNPETNDIVNKDYVDASSDPAAPSDPVPARESLPKEEVKPESAANVAVKNQFKALVTSRLQGDEPAENSVAVPAVNGDVEPTSATTQSAAGPQNEDDQVNLVSSTSTDKAVSLDSQPAAEDQCAVISSSNKETESAVDVTTPADAVDSPPAAEQVPADVAATPDDTAAAASEAVSVTDQVPECAAEGETKSSVEVSALQDTTVEITKSSVVVERITPTPVAPLSAPVTPGDGETEAVSAQETVAQQEAEPANKLKVEIVEEPKTEVEPDSPSVGETESKVTVVPNSTPEAVPTDTQLMPPPATPPLEPVEPAAPPSPAPPTEPKTVTLAPSPLRPPGKPNSLNTGMKGSKSVAADMSKLSAESKSFKADNQDMSKKVYDRDFLIRLQFIDLSKQKPKDLPNFAEIVMSEPNSSSRDFKSIRHGKDFDFNPHYFKPSGVSRTALVCVEPSSSKQQRGSMSRESRAPPKSIDYKREGAKLKRSENAWKKAEKVDDEVKSAEQKKEEMLKKFRGQLNKITPQNFQSLSQKILDLGIETESELDGVMRLVFEKAIAEPGFSVTYAQLCHKLSKEFKVTADSDPANEVTFRKLLLVRCQKEFERSNDDDEELVVKSKALKEAGSDTKSRLQEEYDSFLSKARRRKLGNIRFIGELYKLQMLTGKIMHDCIVSLLKSTDEEGYECLCKLLKTIGKFLDQPKAQNLMNQYFAKMKELSENPKKASSRIRFALKDVIELREISGGLPSFGIASSYHKALFWCCYEVARATWCHDTTIY</sequence>
<feature type="coiled-coil region" evidence="1">
    <location>
        <begin position="739"/>
        <end position="766"/>
    </location>
</feature>
<dbReference type="GO" id="GO:0003729">
    <property type="term" value="F:mRNA binding"/>
    <property type="evidence" value="ECO:0007669"/>
    <property type="project" value="TreeGrafter"/>
</dbReference>
<feature type="compositionally biased region" description="Polar residues" evidence="2">
    <location>
        <begin position="124"/>
        <end position="134"/>
    </location>
</feature>
<dbReference type="GO" id="GO:0016281">
    <property type="term" value="C:eukaryotic translation initiation factor 4F complex"/>
    <property type="evidence" value="ECO:0007669"/>
    <property type="project" value="TreeGrafter"/>
</dbReference>
<evidence type="ECO:0000256" key="3">
    <source>
        <dbReference type="SAM" id="SignalP"/>
    </source>
</evidence>
<evidence type="ECO:0000313" key="6">
    <source>
        <dbReference type="Proteomes" id="UP000593567"/>
    </source>
</evidence>
<feature type="region of interest" description="Disordered" evidence="2">
    <location>
        <begin position="311"/>
        <end position="407"/>
    </location>
</feature>
<feature type="chain" id="PRO_5029526894" evidence="3">
    <location>
        <begin position="25"/>
        <end position="1021"/>
    </location>
</feature>
<dbReference type="PANTHER" id="PTHR23253:SF78">
    <property type="entry name" value="EUKARYOTIC TRANSLATION INITIATION FACTOR 4G1, ISOFORM B-RELATED"/>
    <property type="match status" value="1"/>
</dbReference>
<feature type="region of interest" description="Disordered" evidence="2">
    <location>
        <begin position="124"/>
        <end position="249"/>
    </location>
</feature>
<dbReference type="GO" id="GO:0003743">
    <property type="term" value="F:translation initiation factor activity"/>
    <property type="evidence" value="ECO:0007669"/>
    <property type="project" value="TreeGrafter"/>
</dbReference>
<feature type="domain" description="MIF4G" evidence="4">
    <location>
        <begin position="757"/>
        <end position="986"/>
    </location>
</feature>
<proteinExistence type="predicted"/>
<feature type="compositionally biased region" description="Basic and acidic residues" evidence="2">
    <location>
        <begin position="501"/>
        <end position="517"/>
    </location>
</feature>
<keyword evidence="3" id="KW-0732">Signal</keyword>
<dbReference type="PANTHER" id="PTHR23253">
    <property type="entry name" value="EUKARYOTIC TRANSLATION INITIATION FACTOR 4 GAMMA"/>
    <property type="match status" value="1"/>
</dbReference>
<evidence type="ECO:0000256" key="2">
    <source>
        <dbReference type="SAM" id="MobiDB-lite"/>
    </source>
</evidence>
<feature type="region of interest" description="Disordered" evidence="2">
    <location>
        <begin position="472"/>
        <end position="607"/>
    </location>
</feature>
<feature type="compositionally biased region" description="Polar residues" evidence="2">
    <location>
        <begin position="351"/>
        <end position="366"/>
    </location>
</feature>
<keyword evidence="1" id="KW-0175">Coiled coil</keyword>
<gene>
    <name evidence="5" type="ORF">EB796_014106</name>
</gene>
<dbReference type="OrthoDB" id="514777at2759"/>
<dbReference type="Gene3D" id="1.25.40.180">
    <property type="match status" value="1"/>
</dbReference>
<dbReference type="InterPro" id="IPR003890">
    <property type="entry name" value="MIF4G-like_typ-3"/>
</dbReference>
<dbReference type="SMART" id="SM00543">
    <property type="entry name" value="MIF4G"/>
    <property type="match status" value="1"/>
</dbReference>
<dbReference type="Proteomes" id="UP000593567">
    <property type="component" value="Unassembled WGS sequence"/>
</dbReference>
<dbReference type="AlphaFoldDB" id="A0A7J7JNA5"/>
<comment type="caution">
    <text evidence="5">The sequence shown here is derived from an EMBL/GenBank/DDBJ whole genome shotgun (WGS) entry which is preliminary data.</text>
</comment>
<feature type="compositionally biased region" description="Polar residues" evidence="2">
    <location>
        <begin position="143"/>
        <end position="184"/>
    </location>
</feature>
<dbReference type="EMBL" id="VXIV02002067">
    <property type="protein sequence ID" value="KAF6027585.1"/>
    <property type="molecule type" value="Genomic_DNA"/>
</dbReference>
<feature type="compositionally biased region" description="Low complexity" evidence="2">
    <location>
        <begin position="221"/>
        <end position="240"/>
    </location>
</feature>
<protein>
    <submittedName>
        <fullName evidence="5">Eif4g</fullName>
    </submittedName>
</protein>
<name>A0A7J7JNA5_BUGNE</name>